<proteinExistence type="predicted"/>
<feature type="compositionally biased region" description="Polar residues" evidence="1">
    <location>
        <begin position="40"/>
        <end position="62"/>
    </location>
</feature>
<dbReference type="Proteomes" id="UP001296104">
    <property type="component" value="Unassembled WGS sequence"/>
</dbReference>
<feature type="region of interest" description="Disordered" evidence="1">
    <location>
        <begin position="113"/>
        <end position="150"/>
    </location>
</feature>
<sequence length="204" mass="22791">MIPQQWCNYAASAIQQNRNTNVLCSIPCYKSHKTTHENDTPPSSTASGSQQIKVDRPGTTQRVPKVDFTGFEKDKDFQQLLKRFPNLKHQLQLACGLTLEPGPDDSTRWNKQNWYPDDHGNTRGGLQDRGHGRGRGRGGGSGGGRGGLLFTEVPPEERLRLPWNREKGDKQATEIIGSMRKSANEEHAEGMGEFVQLCQMKFGK</sequence>
<protein>
    <submittedName>
        <fullName evidence="2">Uncharacterized protein</fullName>
    </submittedName>
</protein>
<reference evidence="2" key="1">
    <citation type="submission" date="2023-11" db="EMBL/GenBank/DDBJ databases">
        <authorList>
            <person name="Alioto T."/>
            <person name="Alioto T."/>
            <person name="Gomez Garrido J."/>
        </authorList>
    </citation>
    <scope>NUCLEOTIDE SEQUENCE</scope>
</reference>
<comment type="caution">
    <text evidence="2">The sequence shown here is derived from an EMBL/GenBank/DDBJ whole genome shotgun (WGS) entry which is preliminary data.</text>
</comment>
<keyword evidence="3" id="KW-1185">Reference proteome</keyword>
<evidence type="ECO:0000256" key="1">
    <source>
        <dbReference type="SAM" id="MobiDB-lite"/>
    </source>
</evidence>
<feature type="compositionally biased region" description="Basic and acidic residues" evidence="1">
    <location>
        <begin position="116"/>
        <end position="131"/>
    </location>
</feature>
<accession>A0AAI8Z173</accession>
<gene>
    <name evidence="2" type="ORF">LECACI_7A005715</name>
</gene>
<organism evidence="2 3">
    <name type="scientific">Lecanosticta acicola</name>
    <dbReference type="NCBI Taxonomy" id="111012"/>
    <lineage>
        <taxon>Eukaryota</taxon>
        <taxon>Fungi</taxon>
        <taxon>Dikarya</taxon>
        <taxon>Ascomycota</taxon>
        <taxon>Pezizomycotina</taxon>
        <taxon>Dothideomycetes</taxon>
        <taxon>Dothideomycetidae</taxon>
        <taxon>Mycosphaerellales</taxon>
        <taxon>Mycosphaerellaceae</taxon>
        <taxon>Lecanosticta</taxon>
    </lineage>
</organism>
<feature type="region of interest" description="Disordered" evidence="1">
    <location>
        <begin position="33"/>
        <end position="63"/>
    </location>
</feature>
<evidence type="ECO:0000313" key="3">
    <source>
        <dbReference type="Proteomes" id="UP001296104"/>
    </source>
</evidence>
<name>A0AAI8Z173_9PEZI</name>
<dbReference type="AlphaFoldDB" id="A0AAI8Z173"/>
<dbReference type="EMBL" id="CAVMBE010000038">
    <property type="protein sequence ID" value="CAK4030557.1"/>
    <property type="molecule type" value="Genomic_DNA"/>
</dbReference>
<evidence type="ECO:0000313" key="2">
    <source>
        <dbReference type="EMBL" id="CAK4030557.1"/>
    </source>
</evidence>
<feature type="compositionally biased region" description="Gly residues" evidence="1">
    <location>
        <begin position="137"/>
        <end position="147"/>
    </location>
</feature>